<sequence>MWRALQNNNDRLMEGRLGGSLLSSGEKPEGSAGSPKPNISSGRGTVFRYPTLIRYQKKKDNNIPELCLKNP</sequence>
<comment type="caution">
    <text evidence="2">The sequence shown here is derived from an EMBL/GenBank/DDBJ whole genome shotgun (WGS) entry which is preliminary data.</text>
</comment>
<reference evidence="2 3" key="1">
    <citation type="submission" date="2019-03" db="EMBL/GenBank/DDBJ databases">
        <title>First draft genome of Liparis tanakae, snailfish: a comprehensive survey of snailfish specific genes.</title>
        <authorList>
            <person name="Kim W."/>
            <person name="Song I."/>
            <person name="Jeong J.-H."/>
            <person name="Kim D."/>
            <person name="Kim S."/>
            <person name="Ryu S."/>
            <person name="Song J.Y."/>
            <person name="Lee S.K."/>
        </authorList>
    </citation>
    <scope>NUCLEOTIDE SEQUENCE [LARGE SCALE GENOMIC DNA]</scope>
    <source>
        <tissue evidence="2">Muscle</tissue>
    </source>
</reference>
<feature type="region of interest" description="Disordered" evidence="1">
    <location>
        <begin position="1"/>
        <end position="45"/>
    </location>
</feature>
<dbReference type="Proteomes" id="UP000314294">
    <property type="component" value="Unassembled WGS sequence"/>
</dbReference>
<evidence type="ECO:0000256" key="1">
    <source>
        <dbReference type="SAM" id="MobiDB-lite"/>
    </source>
</evidence>
<name>A0A4Z2JEF1_9TELE</name>
<feature type="compositionally biased region" description="Polar residues" evidence="1">
    <location>
        <begin position="1"/>
        <end position="10"/>
    </location>
</feature>
<evidence type="ECO:0000313" key="2">
    <source>
        <dbReference type="EMBL" id="TNN88560.1"/>
    </source>
</evidence>
<organism evidence="2 3">
    <name type="scientific">Liparis tanakae</name>
    <name type="common">Tanaka's snailfish</name>
    <dbReference type="NCBI Taxonomy" id="230148"/>
    <lineage>
        <taxon>Eukaryota</taxon>
        <taxon>Metazoa</taxon>
        <taxon>Chordata</taxon>
        <taxon>Craniata</taxon>
        <taxon>Vertebrata</taxon>
        <taxon>Euteleostomi</taxon>
        <taxon>Actinopterygii</taxon>
        <taxon>Neopterygii</taxon>
        <taxon>Teleostei</taxon>
        <taxon>Neoteleostei</taxon>
        <taxon>Acanthomorphata</taxon>
        <taxon>Eupercaria</taxon>
        <taxon>Perciformes</taxon>
        <taxon>Cottioidei</taxon>
        <taxon>Cottales</taxon>
        <taxon>Liparidae</taxon>
        <taxon>Liparis</taxon>
    </lineage>
</organism>
<keyword evidence="3" id="KW-1185">Reference proteome</keyword>
<accession>A0A4Z2JEF1</accession>
<evidence type="ECO:0000313" key="3">
    <source>
        <dbReference type="Proteomes" id="UP000314294"/>
    </source>
</evidence>
<dbReference type="EMBL" id="SRLO01000005">
    <property type="protein sequence ID" value="TNN88560.1"/>
    <property type="molecule type" value="Genomic_DNA"/>
</dbReference>
<protein>
    <submittedName>
        <fullName evidence="2">Uncharacterized protein</fullName>
    </submittedName>
</protein>
<proteinExistence type="predicted"/>
<dbReference type="AlphaFoldDB" id="A0A4Z2JEF1"/>
<gene>
    <name evidence="2" type="ORF">EYF80_001343</name>
</gene>